<dbReference type="AlphaFoldDB" id="A0A2N5XLN9"/>
<feature type="domain" description="Nucleotidyltransferase-like" evidence="1">
    <location>
        <begin position="116"/>
        <end position="322"/>
    </location>
</feature>
<dbReference type="Proteomes" id="UP000234881">
    <property type="component" value="Unassembled WGS sequence"/>
</dbReference>
<name>A0A2N5XLN9_9HYPH</name>
<gene>
    <name evidence="2" type="ORF">C0081_20225</name>
</gene>
<evidence type="ECO:0000313" key="3">
    <source>
        <dbReference type="Proteomes" id="UP000234881"/>
    </source>
</evidence>
<accession>A0A2N5XLN9</accession>
<dbReference type="RefSeq" id="WP_101535548.1">
    <property type="nucleotide sequence ID" value="NZ_PKUQ01000052.1"/>
</dbReference>
<dbReference type="InterPro" id="IPR058575">
    <property type="entry name" value="NTP_transf_8_dom"/>
</dbReference>
<evidence type="ECO:0000259" key="1">
    <source>
        <dbReference type="Pfam" id="PF12281"/>
    </source>
</evidence>
<protein>
    <recommendedName>
        <fullName evidence="1">Nucleotidyltransferase-like domain-containing protein</fullName>
    </recommendedName>
</protein>
<organism evidence="2 3">
    <name type="scientific">Cohaesibacter celericrescens</name>
    <dbReference type="NCBI Taxonomy" id="2067669"/>
    <lineage>
        <taxon>Bacteria</taxon>
        <taxon>Pseudomonadati</taxon>
        <taxon>Pseudomonadota</taxon>
        <taxon>Alphaproteobacteria</taxon>
        <taxon>Hyphomicrobiales</taxon>
        <taxon>Cohaesibacteraceae</taxon>
    </lineage>
</organism>
<keyword evidence="3" id="KW-1185">Reference proteome</keyword>
<dbReference type="Pfam" id="PF12281">
    <property type="entry name" value="NTP_transf_8"/>
    <property type="match status" value="1"/>
</dbReference>
<dbReference type="EMBL" id="PKUQ01000052">
    <property type="protein sequence ID" value="PLW75395.1"/>
    <property type="molecule type" value="Genomic_DNA"/>
</dbReference>
<sequence length="347" mass="39106">MFEINQLNGDSIRDMIDARERYHLLRSAQADAKHSYGGSMQFESRGKAEYLIKRPYGSSTRKSLGRRSKDTEEKLAKFLSGKARIEERVTGLRKQLEEQAPILSARGLGRVPILAARIMRKLDDLGWLGTSLTVLGTHALYAYEAQAAVRIDSAMVATGDVDILFDARRRLIMSGDVRKNGLIGALRSVDHSFEKERSRTYTAANKDGYMVDLLEPLDHGRIMLEGSAQLSDHPDDLVATSTESSKWLLNVPKFTATSFDERGLPVRIVTIDPRVYALQKLWITENDPSRDPARRFRDGQQARLVAQIATKHLGLSFDDTVLSGLPMSFRRLSEKLKTVEQDEFHAW</sequence>
<dbReference type="OrthoDB" id="8250574at2"/>
<comment type="caution">
    <text evidence="2">The sequence shown here is derived from an EMBL/GenBank/DDBJ whole genome shotgun (WGS) entry which is preliminary data.</text>
</comment>
<proteinExistence type="predicted"/>
<reference evidence="2 3" key="1">
    <citation type="submission" date="2018-01" db="EMBL/GenBank/DDBJ databases">
        <title>The draft genome sequence of Cohaesibacter sp. H1304.</title>
        <authorList>
            <person name="Wang N.-N."/>
            <person name="Du Z.-J."/>
        </authorList>
    </citation>
    <scope>NUCLEOTIDE SEQUENCE [LARGE SCALE GENOMIC DNA]</scope>
    <source>
        <strain evidence="2 3">H1304</strain>
    </source>
</reference>
<evidence type="ECO:0000313" key="2">
    <source>
        <dbReference type="EMBL" id="PLW75395.1"/>
    </source>
</evidence>